<dbReference type="InterPro" id="IPR008332">
    <property type="entry name" value="MethylG_MeTrfase_N"/>
</dbReference>
<evidence type="ECO:0000256" key="6">
    <source>
        <dbReference type="ARBA" id="ARBA00022763"/>
    </source>
</evidence>
<evidence type="ECO:0000259" key="12">
    <source>
        <dbReference type="Pfam" id="PF02870"/>
    </source>
</evidence>
<reference evidence="13 14" key="1">
    <citation type="submission" date="2018-09" db="EMBL/GenBank/DDBJ databases">
        <authorList>
            <person name="Zhu H."/>
        </authorList>
    </citation>
    <scope>NUCLEOTIDE SEQUENCE [LARGE SCALE GENOMIC DNA]</scope>
    <source>
        <strain evidence="13 14">K2R10-39</strain>
    </source>
</reference>
<dbReference type="Gene3D" id="1.10.10.10">
    <property type="entry name" value="Winged helix-like DNA-binding domain superfamily/Winged helix DNA-binding domain"/>
    <property type="match status" value="1"/>
</dbReference>
<dbReference type="InterPro" id="IPR001497">
    <property type="entry name" value="MethylDNA_cys_MeTrfase_AS"/>
</dbReference>
<accession>A0A418WX26</accession>
<dbReference type="Proteomes" id="UP000285190">
    <property type="component" value="Unassembled WGS sequence"/>
</dbReference>
<comment type="catalytic activity">
    <reaction evidence="1 9">
        <text>a 4-O-methyl-thymidine in DNA + L-cysteinyl-[protein] = a thymidine in DNA + S-methyl-L-cysteinyl-[protein]</text>
        <dbReference type="Rhea" id="RHEA:53428"/>
        <dbReference type="Rhea" id="RHEA-COMP:10131"/>
        <dbReference type="Rhea" id="RHEA-COMP:10132"/>
        <dbReference type="Rhea" id="RHEA-COMP:13555"/>
        <dbReference type="Rhea" id="RHEA-COMP:13556"/>
        <dbReference type="ChEBI" id="CHEBI:29950"/>
        <dbReference type="ChEBI" id="CHEBI:82612"/>
        <dbReference type="ChEBI" id="CHEBI:137386"/>
        <dbReference type="ChEBI" id="CHEBI:137387"/>
        <dbReference type="EC" id="2.1.1.63"/>
    </reaction>
</comment>
<gene>
    <name evidence="13" type="ORF">D3870_00990</name>
</gene>
<dbReference type="CDD" id="cd06445">
    <property type="entry name" value="ATase"/>
    <property type="match status" value="1"/>
</dbReference>
<dbReference type="InterPro" id="IPR014048">
    <property type="entry name" value="MethylDNA_cys_MeTrfase_DNA-bd"/>
</dbReference>
<dbReference type="GO" id="GO:0006307">
    <property type="term" value="P:DNA alkylation repair"/>
    <property type="evidence" value="ECO:0007669"/>
    <property type="project" value="UniProtKB-UniRule"/>
</dbReference>
<evidence type="ECO:0000256" key="8">
    <source>
        <dbReference type="ARBA" id="ARBA00049348"/>
    </source>
</evidence>
<evidence type="ECO:0000256" key="2">
    <source>
        <dbReference type="ARBA" id="ARBA00008711"/>
    </source>
</evidence>
<dbReference type="GO" id="GO:0003908">
    <property type="term" value="F:methylated-DNA-[protein]-cysteine S-methyltransferase activity"/>
    <property type="evidence" value="ECO:0007669"/>
    <property type="project" value="UniProtKB-UniRule"/>
</dbReference>
<dbReference type="InterPro" id="IPR036388">
    <property type="entry name" value="WH-like_DNA-bd_sf"/>
</dbReference>
<evidence type="ECO:0000256" key="10">
    <source>
        <dbReference type="SAM" id="MobiDB-lite"/>
    </source>
</evidence>
<name>A0A418WX26_9BURK</name>
<dbReference type="GO" id="GO:0032259">
    <property type="term" value="P:methylation"/>
    <property type="evidence" value="ECO:0007669"/>
    <property type="project" value="UniProtKB-KW"/>
</dbReference>
<evidence type="ECO:0000313" key="13">
    <source>
        <dbReference type="EMBL" id="RJG04784.1"/>
    </source>
</evidence>
<feature type="domain" description="Methylated-DNA-[protein]-cysteine S-methyltransferase DNA binding" evidence="11">
    <location>
        <begin position="77"/>
        <end position="156"/>
    </location>
</feature>
<evidence type="ECO:0000256" key="4">
    <source>
        <dbReference type="ARBA" id="ARBA00022603"/>
    </source>
</evidence>
<feature type="active site" description="Nucleophile; methyl group acceptor" evidence="9">
    <location>
        <position position="128"/>
    </location>
</feature>
<comment type="subcellular location">
    <subcellularLocation>
        <location evidence="9">Cytoplasm</location>
    </subcellularLocation>
</comment>
<keyword evidence="3 9" id="KW-0963">Cytoplasm</keyword>
<keyword evidence="6 9" id="KW-0227">DNA damage</keyword>
<feature type="region of interest" description="Disordered" evidence="10">
    <location>
        <begin position="158"/>
        <end position="177"/>
    </location>
</feature>
<evidence type="ECO:0000259" key="11">
    <source>
        <dbReference type="Pfam" id="PF01035"/>
    </source>
</evidence>
<dbReference type="EMBL" id="QYUN01000002">
    <property type="protein sequence ID" value="RJG04784.1"/>
    <property type="molecule type" value="Genomic_DNA"/>
</dbReference>
<keyword evidence="5 9" id="KW-0808">Transferase</keyword>
<dbReference type="NCBIfam" id="TIGR00589">
    <property type="entry name" value="ogt"/>
    <property type="match status" value="1"/>
</dbReference>
<comment type="similarity">
    <text evidence="2 9">Belongs to the MGMT family.</text>
</comment>
<organism evidence="13 14">
    <name type="scientific">Noviherbaspirillum cavernae</name>
    <dbReference type="NCBI Taxonomy" id="2320862"/>
    <lineage>
        <taxon>Bacteria</taxon>
        <taxon>Pseudomonadati</taxon>
        <taxon>Pseudomonadota</taxon>
        <taxon>Betaproteobacteria</taxon>
        <taxon>Burkholderiales</taxon>
        <taxon>Oxalobacteraceae</taxon>
        <taxon>Noviherbaspirillum</taxon>
    </lineage>
</organism>
<dbReference type="GO" id="GO:0005737">
    <property type="term" value="C:cytoplasm"/>
    <property type="evidence" value="ECO:0007669"/>
    <property type="project" value="UniProtKB-SubCell"/>
</dbReference>
<evidence type="ECO:0000256" key="1">
    <source>
        <dbReference type="ARBA" id="ARBA00001286"/>
    </source>
</evidence>
<dbReference type="OrthoDB" id="9802228at2"/>
<dbReference type="SUPFAM" id="SSF46767">
    <property type="entry name" value="Methylated DNA-protein cysteine methyltransferase, C-terminal domain"/>
    <property type="match status" value="1"/>
</dbReference>
<dbReference type="InterPro" id="IPR036217">
    <property type="entry name" value="MethylDNA_cys_MeTrfase_DNAb"/>
</dbReference>
<dbReference type="FunFam" id="1.10.10.10:FF:000214">
    <property type="entry name" value="Methylated-DNA--protein-cysteine methyltransferase"/>
    <property type="match status" value="1"/>
</dbReference>
<evidence type="ECO:0000256" key="5">
    <source>
        <dbReference type="ARBA" id="ARBA00022679"/>
    </source>
</evidence>
<dbReference type="Pfam" id="PF01035">
    <property type="entry name" value="DNA_binding_1"/>
    <property type="match status" value="1"/>
</dbReference>
<evidence type="ECO:0000256" key="3">
    <source>
        <dbReference type="ARBA" id="ARBA00022490"/>
    </source>
</evidence>
<feature type="domain" description="Methylguanine DNA methyltransferase ribonuclease-like" evidence="12">
    <location>
        <begin position="3"/>
        <end position="73"/>
    </location>
</feature>
<dbReference type="PANTHER" id="PTHR10815:SF5">
    <property type="entry name" value="METHYLATED-DNA--PROTEIN-CYSTEINE METHYLTRANSFERASE"/>
    <property type="match status" value="1"/>
</dbReference>
<comment type="catalytic activity">
    <reaction evidence="8 9">
        <text>a 6-O-methyl-2'-deoxyguanosine in DNA + L-cysteinyl-[protein] = S-methyl-L-cysteinyl-[protein] + a 2'-deoxyguanosine in DNA</text>
        <dbReference type="Rhea" id="RHEA:24000"/>
        <dbReference type="Rhea" id="RHEA-COMP:10131"/>
        <dbReference type="Rhea" id="RHEA-COMP:10132"/>
        <dbReference type="Rhea" id="RHEA-COMP:11367"/>
        <dbReference type="Rhea" id="RHEA-COMP:11368"/>
        <dbReference type="ChEBI" id="CHEBI:29950"/>
        <dbReference type="ChEBI" id="CHEBI:82612"/>
        <dbReference type="ChEBI" id="CHEBI:85445"/>
        <dbReference type="ChEBI" id="CHEBI:85448"/>
        <dbReference type="EC" id="2.1.1.63"/>
    </reaction>
</comment>
<keyword evidence="7 9" id="KW-0234">DNA repair</keyword>
<dbReference type="InterPro" id="IPR036631">
    <property type="entry name" value="MGMT_N_sf"/>
</dbReference>
<comment type="function">
    <text evidence="9">Involved in the cellular defense against the biological effects of O6-methylguanine (O6-MeG) and O4-methylthymine (O4-MeT) in DNA. Repairs the methylated nucleobase in DNA by stoichiometrically transferring the methyl group to a cysteine residue in the enzyme. This is a suicide reaction: the enzyme is irreversibly inactivated.</text>
</comment>
<dbReference type="AlphaFoldDB" id="A0A418WX26"/>
<dbReference type="Pfam" id="PF02870">
    <property type="entry name" value="Methyltransf_1N"/>
    <property type="match status" value="1"/>
</dbReference>
<keyword evidence="4 9" id="KW-0489">Methyltransferase</keyword>
<protein>
    <recommendedName>
        <fullName evidence="9">Methylated-DNA--protein-cysteine methyltransferase</fullName>
        <ecNumber evidence="9">2.1.1.63</ecNumber>
    </recommendedName>
    <alternativeName>
        <fullName evidence="9">6-O-methylguanine-DNA methyltransferase</fullName>
        <shortName evidence="9">MGMT</shortName>
    </alternativeName>
    <alternativeName>
        <fullName evidence="9">O-6-methylguanine-DNA-alkyltransferase</fullName>
    </alternativeName>
</protein>
<dbReference type="RefSeq" id="WP_119735926.1">
    <property type="nucleotide sequence ID" value="NZ_QYUN01000002.1"/>
</dbReference>
<comment type="miscellaneous">
    <text evidence="9">This enzyme catalyzes only one turnover and therefore is not strictly catalytic. According to one definition, an enzyme is a biocatalyst that acts repeatedly and over many reaction cycles.</text>
</comment>
<comment type="caution">
    <text evidence="13">The sequence shown here is derived from an EMBL/GenBank/DDBJ whole genome shotgun (WGS) entry which is preliminary data.</text>
</comment>
<dbReference type="Gene3D" id="3.30.160.70">
    <property type="entry name" value="Methylated DNA-protein cysteine methyltransferase domain"/>
    <property type="match status" value="1"/>
</dbReference>
<evidence type="ECO:0000313" key="14">
    <source>
        <dbReference type="Proteomes" id="UP000285190"/>
    </source>
</evidence>
<dbReference type="HAMAP" id="MF_00772">
    <property type="entry name" value="OGT"/>
    <property type="match status" value="1"/>
</dbReference>
<dbReference type="InterPro" id="IPR023546">
    <property type="entry name" value="MGMT"/>
</dbReference>
<dbReference type="PROSITE" id="PS00374">
    <property type="entry name" value="MGMT"/>
    <property type="match status" value="1"/>
</dbReference>
<dbReference type="PANTHER" id="PTHR10815">
    <property type="entry name" value="METHYLATED-DNA--PROTEIN-CYSTEINE METHYLTRANSFERASE"/>
    <property type="match status" value="1"/>
</dbReference>
<evidence type="ECO:0000256" key="9">
    <source>
        <dbReference type="HAMAP-Rule" id="MF_00772"/>
    </source>
</evidence>
<dbReference type="EC" id="2.1.1.63" evidence="9"/>
<dbReference type="SUPFAM" id="SSF53155">
    <property type="entry name" value="Methylated DNA-protein cysteine methyltransferase domain"/>
    <property type="match status" value="1"/>
</dbReference>
<evidence type="ECO:0000256" key="7">
    <source>
        <dbReference type="ARBA" id="ARBA00023204"/>
    </source>
</evidence>
<sequence>MISYSEYSSPLGTLLLAASEQGLCGVYFEEHKHFKGPQGWERSHDHPHLQAAMVQLNEYFEGRRTAFDLRLDLRGTEFQQAVWRELLSLPFGHISSYQSIAQCIGRPKAIRAAGTAIGRNPVSIIVPCHRVLGTSGALAGYAGGLERKRHLLAFERERSEDVTGTQKRQKMHDPVAPDHASLVV</sequence>
<proteinExistence type="inferred from homology"/>
<keyword evidence="14" id="KW-1185">Reference proteome</keyword>